<accession>Q8TA42</accession>
<dbReference type="AlphaFoldDB" id="Q8TA42"/>
<sequence>MRTFLFIAVVGLMLAVILENVNATPTKGQSLPDSTKRETEPKEEYGNQQNHATVSNEVQNVDYRQQAPGKQSLDSPNHEKDHKNEHEKYEAAYFQISNVVQNVDNKPRPSAAASHLVPVTPGKVGGASLKMVKKLCGTMMPTMNKPKAVV</sequence>
<feature type="compositionally biased region" description="Basic and acidic residues" evidence="1">
    <location>
        <begin position="34"/>
        <end position="45"/>
    </location>
</feature>
<evidence type="ECO:0000313" key="3">
    <source>
        <dbReference type="EMBL" id="AAL78212.1"/>
    </source>
</evidence>
<name>Q8TA42_HETGL</name>
<reference evidence="3" key="1">
    <citation type="journal article" date="2001" name="Mol. Plant Microbe Interact.">
        <title>Identification of putative parasitism genes expressed in the esophageal gland cells of the soybean cyst nematode Heterodera glycines.</title>
        <authorList>
            <person name="Gao B."/>
            <person name="Allen R."/>
            <person name="Maier T."/>
            <person name="Davis E.L."/>
            <person name="Baum T.J."/>
            <person name="Hussey R.S."/>
        </authorList>
    </citation>
    <scope>NUCLEOTIDE SEQUENCE</scope>
</reference>
<organism evidence="3">
    <name type="scientific">Heterodera glycines</name>
    <name type="common">Soybean cyst nematode worm</name>
    <dbReference type="NCBI Taxonomy" id="51029"/>
    <lineage>
        <taxon>Eukaryota</taxon>
        <taxon>Metazoa</taxon>
        <taxon>Ecdysozoa</taxon>
        <taxon>Nematoda</taxon>
        <taxon>Chromadorea</taxon>
        <taxon>Rhabditida</taxon>
        <taxon>Tylenchina</taxon>
        <taxon>Tylenchomorpha</taxon>
        <taxon>Tylenchoidea</taxon>
        <taxon>Heteroderidae</taxon>
        <taxon>Heteroderinae</taxon>
        <taxon>Heterodera</taxon>
    </lineage>
</organism>
<evidence type="ECO:0000256" key="2">
    <source>
        <dbReference type="SAM" id="SignalP"/>
    </source>
</evidence>
<feature type="non-terminal residue" evidence="3">
    <location>
        <position position="150"/>
    </location>
</feature>
<feature type="compositionally biased region" description="Polar residues" evidence="1">
    <location>
        <begin position="46"/>
        <end position="75"/>
    </location>
</feature>
<feature type="chain" id="PRO_5004313942" evidence="2">
    <location>
        <begin position="24"/>
        <end position="150"/>
    </location>
</feature>
<feature type="non-terminal residue" evidence="3">
    <location>
        <position position="1"/>
    </location>
</feature>
<keyword evidence="2" id="KW-0732">Signal</keyword>
<feature type="compositionally biased region" description="Basic and acidic residues" evidence="1">
    <location>
        <begin position="76"/>
        <end position="88"/>
    </location>
</feature>
<protein>
    <submittedName>
        <fullName evidence="3">Putative esophageal gland cell secretory protein Hgg-25</fullName>
    </submittedName>
</protein>
<evidence type="ECO:0000256" key="1">
    <source>
        <dbReference type="SAM" id="MobiDB-lite"/>
    </source>
</evidence>
<feature type="compositionally biased region" description="Polar residues" evidence="1">
    <location>
        <begin position="24"/>
        <end position="33"/>
    </location>
</feature>
<feature type="signal peptide" evidence="2">
    <location>
        <begin position="1"/>
        <end position="23"/>
    </location>
</feature>
<feature type="region of interest" description="Disordered" evidence="1">
    <location>
        <begin position="24"/>
        <end position="88"/>
    </location>
</feature>
<dbReference type="EMBL" id="AF344863">
    <property type="protein sequence ID" value="AAL78212.1"/>
    <property type="molecule type" value="mRNA"/>
</dbReference>
<proteinExistence type="evidence at transcript level"/>